<organism evidence="2 3">
    <name type="scientific">Pandoravirus inopinatum</name>
    <dbReference type="NCBI Taxonomy" id="1605721"/>
    <lineage>
        <taxon>Viruses</taxon>
        <taxon>Pandoravirus</taxon>
    </lineage>
</organism>
<dbReference type="EMBL" id="KP136319">
    <property type="protein sequence ID" value="AJF98486.1"/>
    <property type="molecule type" value="Genomic_DNA"/>
</dbReference>
<evidence type="ECO:0000313" key="2">
    <source>
        <dbReference type="EMBL" id="AJF98486.1"/>
    </source>
</evidence>
<reference evidence="2 3" key="1">
    <citation type="journal article" date="2015" name="Parasitol. Res.">
        <title>Viruses in close associations with free-living amoebae.</title>
        <authorList>
            <person name="Scheid P."/>
        </authorList>
    </citation>
    <scope>NUCLEOTIDE SEQUENCE [LARGE SCALE GENOMIC DNA]</scope>
    <source>
        <strain evidence="2">KlaHel</strain>
    </source>
</reference>
<protein>
    <submittedName>
        <fullName evidence="2">Uncharacterized protein</fullName>
    </submittedName>
</protein>
<sequence length="114" mass="12275">MAHGLPLDTRCRPVLWLIGEFRFLFSGSRTAGGGLGRAKASASRAKRASGARRSRRAHPPPPSQTLSPILAPDLVPTIGDSETCPFFWSPTLLLYSFAFFCTSVAADKGNIRSV</sequence>
<dbReference type="RefSeq" id="YP_009120721.1">
    <property type="nucleotide sequence ID" value="NC_026440.1"/>
</dbReference>
<evidence type="ECO:0000256" key="1">
    <source>
        <dbReference type="SAM" id="MobiDB-lite"/>
    </source>
</evidence>
<feature type="region of interest" description="Disordered" evidence="1">
    <location>
        <begin position="27"/>
        <end position="69"/>
    </location>
</feature>
<evidence type="ECO:0000313" key="3">
    <source>
        <dbReference type="Proteomes" id="UP000202511"/>
    </source>
</evidence>
<name>A0A0B5JBS5_9VIRU</name>
<accession>A0A0B5JBS5</accession>
<dbReference type="GeneID" id="23463403"/>
<dbReference type="Proteomes" id="UP000202511">
    <property type="component" value="Segment"/>
</dbReference>
<dbReference type="KEGG" id="vg:23463403"/>
<proteinExistence type="predicted"/>
<feature type="compositionally biased region" description="Basic residues" evidence="1">
    <location>
        <begin position="44"/>
        <end position="58"/>
    </location>
</feature>